<reference evidence="3 4" key="1">
    <citation type="journal article" date="2018" name="Syst. Appl. Microbiol.">
        <title>Pseudomonas gallaeciensis sp. nov., isolated from crude-oil-contaminated intertidal sand samples after the Prestige oil spill.</title>
        <authorList>
            <person name="Mulet M."/>
            <person name="Sanchez D."/>
            <person name="Rodriguez A.C."/>
            <person name="Nogales B."/>
            <person name="Bosch R."/>
            <person name="Busquets A."/>
            <person name="Gomila M."/>
            <person name="Lalucat J."/>
            <person name="Garcia-Valdes E."/>
        </authorList>
    </citation>
    <scope>NUCLEOTIDE SEQUENCE [LARGE SCALE GENOMIC DNA]</scope>
    <source>
        <strain evidence="3 4">V113</strain>
    </source>
</reference>
<keyword evidence="2" id="KW-0732">Signal</keyword>
<feature type="signal peptide" evidence="2">
    <location>
        <begin position="1"/>
        <end position="24"/>
    </location>
</feature>
<gene>
    <name evidence="3" type="ORF">ASB58_09540</name>
</gene>
<dbReference type="RefSeq" id="WP_118130313.1">
    <property type="nucleotide sequence ID" value="NZ_LMAZ01000002.1"/>
</dbReference>
<feature type="region of interest" description="Disordered" evidence="1">
    <location>
        <begin position="24"/>
        <end position="69"/>
    </location>
</feature>
<name>A0A395R5B5_9PSED</name>
<evidence type="ECO:0000256" key="1">
    <source>
        <dbReference type="SAM" id="MobiDB-lite"/>
    </source>
</evidence>
<organism evidence="3 4">
    <name type="scientific">Pseudomonas abyssi</name>
    <dbReference type="NCBI Taxonomy" id="170540"/>
    <lineage>
        <taxon>Bacteria</taxon>
        <taxon>Pseudomonadati</taxon>
        <taxon>Pseudomonadota</taxon>
        <taxon>Gammaproteobacteria</taxon>
        <taxon>Pseudomonadales</taxon>
        <taxon>Pseudomonadaceae</taxon>
        <taxon>Pseudomonas</taxon>
    </lineage>
</organism>
<protein>
    <recommendedName>
        <fullName evidence="5">Nickel/cobalt transporter regulator</fullName>
    </recommendedName>
</protein>
<dbReference type="NCBIfam" id="NF040487">
    <property type="entry name" value="T3SS_CigR_fam"/>
    <property type="match status" value="1"/>
</dbReference>
<comment type="caution">
    <text evidence="3">The sequence shown here is derived from an EMBL/GenBank/DDBJ whole genome shotgun (WGS) entry which is preliminary data.</text>
</comment>
<accession>A0A395R5B5</accession>
<evidence type="ECO:0000313" key="3">
    <source>
        <dbReference type="EMBL" id="RGP55297.1"/>
    </source>
</evidence>
<feature type="compositionally biased region" description="Low complexity" evidence="1">
    <location>
        <begin position="36"/>
        <end position="45"/>
    </location>
</feature>
<dbReference type="EMBL" id="LMAZ01000002">
    <property type="protein sequence ID" value="RGP55297.1"/>
    <property type="molecule type" value="Genomic_DNA"/>
</dbReference>
<keyword evidence="4" id="KW-1185">Reference proteome</keyword>
<proteinExistence type="predicted"/>
<dbReference type="Gene3D" id="3.10.450.160">
    <property type="entry name" value="inner membrane protein cigr"/>
    <property type="match status" value="1"/>
</dbReference>
<dbReference type="Proteomes" id="UP000265411">
    <property type="component" value="Unassembled WGS sequence"/>
</dbReference>
<dbReference type="OrthoDB" id="6433631at2"/>
<sequence>MRIPSSSLLIAGLLAAALAAPAHAKQDDRGHGNGNGNSHHAQQGNDRGQGANRYDERDHDRDRYDRPYDRIQEDVIRSIFRDNRELVQRGDSLPPGIRKNLARGKPLPPGIAKQLDPRLVSRLPHYDGYEWRQIDGDVVLAEMTTGIIESIIYDVIY</sequence>
<feature type="chain" id="PRO_5017278123" description="Nickel/cobalt transporter regulator" evidence="2">
    <location>
        <begin position="25"/>
        <end position="157"/>
    </location>
</feature>
<evidence type="ECO:0008006" key="5">
    <source>
        <dbReference type="Google" id="ProtNLM"/>
    </source>
</evidence>
<evidence type="ECO:0000313" key="4">
    <source>
        <dbReference type="Proteomes" id="UP000265411"/>
    </source>
</evidence>
<dbReference type="AlphaFoldDB" id="A0A395R5B5"/>
<feature type="compositionally biased region" description="Basic and acidic residues" evidence="1">
    <location>
        <begin position="53"/>
        <end position="69"/>
    </location>
</feature>
<evidence type="ECO:0000256" key="2">
    <source>
        <dbReference type="SAM" id="SignalP"/>
    </source>
</evidence>